<evidence type="ECO:0000256" key="2">
    <source>
        <dbReference type="ARBA" id="ARBA00022723"/>
    </source>
</evidence>
<dbReference type="PANTHER" id="PTHR45888">
    <property type="entry name" value="HL01030P-RELATED"/>
    <property type="match status" value="1"/>
</dbReference>
<keyword evidence="7" id="KW-0804">Transcription</keyword>
<accession>A0A0L7KNB1</accession>
<keyword evidence="11" id="KW-0808">Transferase</keyword>
<feature type="non-terminal residue" evidence="11">
    <location>
        <position position="1"/>
    </location>
</feature>
<evidence type="ECO:0000313" key="11">
    <source>
        <dbReference type="EMBL" id="KOB64571.1"/>
    </source>
</evidence>
<dbReference type="Gene3D" id="3.30.40.10">
    <property type="entry name" value="Zinc/RING finger domain, C3HC4 (zinc finger)"/>
    <property type="match status" value="1"/>
</dbReference>
<gene>
    <name evidence="11" type="ORF">OBRU01_24031</name>
</gene>
<dbReference type="GO" id="GO:0003713">
    <property type="term" value="F:transcription coactivator activity"/>
    <property type="evidence" value="ECO:0007669"/>
    <property type="project" value="TreeGrafter"/>
</dbReference>
<keyword evidence="3" id="KW-0677">Repeat</keyword>
<dbReference type="InterPro" id="IPR013083">
    <property type="entry name" value="Znf_RING/FYVE/PHD"/>
</dbReference>
<name>A0A0L7KNB1_OPEBR</name>
<dbReference type="InterPro" id="IPR001965">
    <property type="entry name" value="Znf_PHD"/>
</dbReference>
<evidence type="ECO:0000256" key="1">
    <source>
        <dbReference type="ARBA" id="ARBA00004123"/>
    </source>
</evidence>
<comment type="caution">
    <text evidence="11">The sequence shown here is derived from an EMBL/GenBank/DDBJ whole genome shotgun (WGS) entry which is preliminary data.</text>
</comment>
<dbReference type="GO" id="GO:0042800">
    <property type="term" value="F:histone H3K4 methyltransferase activity"/>
    <property type="evidence" value="ECO:0007669"/>
    <property type="project" value="TreeGrafter"/>
</dbReference>
<keyword evidence="11" id="KW-0489">Methyltransferase</keyword>
<feature type="region of interest" description="Disordered" evidence="9">
    <location>
        <begin position="229"/>
        <end position="259"/>
    </location>
</feature>
<dbReference type="GO" id="GO:0032259">
    <property type="term" value="P:methylation"/>
    <property type="evidence" value="ECO:0007669"/>
    <property type="project" value="UniProtKB-KW"/>
</dbReference>
<keyword evidence="6" id="KW-0805">Transcription regulation</keyword>
<dbReference type="SUPFAM" id="SSF57903">
    <property type="entry name" value="FYVE/PHD zinc finger"/>
    <property type="match status" value="1"/>
</dbReference>
<evidence type="ECO:0000256" key="4">
    <source>
        <dbReference type="ARBA" id="ARBA00022771"/>
    </source>
</evidence>
<feature type="region of interest" description="Disordered" evidence="9">
    <location>
        <begin position="32"/>
        <end position="60"/>
    </location>
</feature>
<dbReference type="Proteomes" id="UP000037510">
    <property type="component" value="Unassembled WGS sequence"/>
</dbReference>
<evidence type="ECO:0000256" key="8">
    <source>
        <dbReference type="ARBA" id="ARBA00023242"/>
    </source>
</evidence>
<dbReference type="InterPro" id="IPR011011">
    <property type="entry name" value="Znf_FYVE_PHD"/>
</dbReference>
<keyword evidence="12" id="KW-1185">Reference proteome</keyword>
<evidence type="ECO:0000256" key="7">
    <source>
        <dbReference type="ARBA" id="ARBA00023163"/>
    </source>
</evidence>
<proteinExistence type="predicted"/>
<dbReference type="STRING" id="104452.A0A0L7KNB1"/>
<protein>
    <submittedName>
        <fullName evidence="11">Histone-lysine N-methyltransferase trr</fullName>
    </submittedName>
</protein>
<evidence type="ECO:0000259" key="10">
    <source>
        <dbReference type="SMART" id="SM00249"/>
    </source>
</evidence>
<dbReference type="EMBL" id="JTDY01008428">
    <property type="protein sequence ID" value="KOB64571.1"/>
    <property type="molecule type" value="Genomic_DNA"/>
</dbReference>
<keyword evidence="4" id="KW-0863">Zinc-finger</keyword>
<evidence type="ECO:0000256" key="3">
    <source>
        <dbReference type="ARBA" id="ARBA00022737"/>
    </source>
</evidence>
<dbReference type="GO" id="GO:0045944">
    <property type="term" value="P:positive regulation of transcription by RNA polymerase II"/>
    <property type="evidence" value="ECO:0007669"/>
    <property type="project" value="TreeGrafter"/>
</dbReference>
<keyword evidence="8" id="KW-0539">Nucleus</keyword>
<organism evidence="11 12">
    <name type="scientific">Operophtera brumata</name>
    <name type="common">Winter moth</name>
    <name type="synonym">Phalaena brumata</name>
    <dbReference type="NCBI Taxonomy" id="104452"/>
    <lineage>
        <taxon>Eukaryota</taxon>
        <taxon>Metazoa</taxon>
        <taxon>Ecdysozoa</taxon>
        <taxon>Arthropoda</taxon>
        <taxon>Hexapoda</taxon>
        <taxon>Insecta</taxon>
        <taxon>Pterygota</taxon>
        <taxon>Neoptera</taxon>
        <taxon>Endopterygota</taxon>
        <taxon>Lepidoptera</taxon>
        <taxon>Glossata</taxon>
        <taxon>Ditrysia</taxon>
        <taxon>Geometroidea</taxon>
        <taxon>Geometridae</taxon>
        <taxon>Larentiinae</taxon>
        <taxon>Operophtera</taxon>
    </lineage>
</organism>
<feature type="compositionally biased region" description="Polar residues" evidence="9">
    <location>
        <begin position="237"/>
        <end position="255"/>
    </location>
</feature>
<evidence type="ECO:0000256" key="9">
    <source>
        <dbReference type="SAM" id="MobiDB-lite"/>
    </source>
</evidence>
<dbReference type="GO" id="GO:0044666">
    <property type="term" value="C:MLL3/4 complex"/>
    <property type="evidence" value="ECO:0007669"/>
    <property type="project" value="TreeGrafter"/>
</dbReference>
<comment type="subcellular location">
    <subcellularLocation>
        <location evidence="1">Nucleus</location>
    </subcellularLocation>
</comment>
<dbReference type="PANTHER" id="PTHR45888:SF6">
    <property type="entry name" value="HL01030P-RELATED"/>
    <property type="match status" value="1"/>
</dbReference>
<keyword evidence="5" id="KW-0862">Zinc</keyword>
<reference evidence="11 12" key="1">
    <citation type="journal article" date="2015" name="Genome Biol. Evol.">
        <title>The genome of winter moth (Operophtera brumata) provides a genomic perspective on sexual dimorphism and phenology.</title>
        <authorList>
            <person name="Derks M.F."/>
            <person name="Smit S."/>
            <person name="Salis L."/>
            <person name="Schijlen E."/>
            <person name="Bossers A."/>
            <person name="Mateman C."/>
            <person name="Pijl A.S."/>
            <person name="de Ridder D."/>
            <person name="Groenen M.A."/>
            <person name="Visser M.E."/>
            <person name="Megens H.J."/>
        </authorList>
    </citation>
    <scope>NUCLEOTIDE SEQUENCE [LARGE SCALE GENOMIC DNA]</scope>
    <source>
        <strain evidence="11">WM2013NL</strain>
        <tissue evidence="11">Head and thorax</tissue>
    </source>
</reference>
<evidence type="ECO:0000256" key="6">
    <source>
        <dbReference type="ARBA" id="ARBA00023015"/>
    </source>
</evidence>
<feature type="compositionally biased region" description="Low complexity" evidence="9">
    <location>
        <begin position="40"/>
        <end position="60"/>
    </location>
</feature>
<feature type="domain" description="Zinc finger PHD-type" evidence="10">
    <location>
        <begin position="162"/>
        <end position="219"/>
    </location>
</feature>
<dbReference type="GO" id="GO:0008270">
    <property type="term" value="F:zinc ion binding"/>
    <property type="evidence" value="ECO:0007669"/>
    <property type="project" value="UniProtKB-KW"/>
</dbReference>
<sequence length="344" mass="37521">PGKLCALCNLSERSQLGQGEIRQIACAIEGEGNTTPVPNSGGVTPTSVTTPSSTPTTPVTPGLVTPLYNMEHTEELSIIGHVEMLELPIVVFSRMLYIHRNCLEFTPPFQDQMVITSSDEEKAEIEEARVKGIVAVALGRKCAFCTRHGASIPCKQRNKGSCCPLCRRAYRAAAYRDMIRCTLCKRYVHGMCDPEAEPQLYRQKKEQNPGYDYCCPICKTQMPLMSSKSGSFDDDTMASTSQDSSFGDENSQSEQDPLAIEPKTKVGGYKLKGVFPPAGKIGFKKRQRSALDFGRKRGSKPKMRGVFGVPGLGKDKFVLTQDLCVMCGAIGTDSEGCLIACAHI</sequence>
<evidence type="ECO:0000313" key="12">
    <source>
        <dbReference type="Proteomes" id="UP000037510"/>
    </source>
</evidence>
<evidence type="ECO:0000256" key="5">
    <source>
        <dbReference type="ARBA" id="ARBA00022833"/>
    </source>
</evidence>
<keyword evidence="2" id="KW-0479">Metal-binding</keyword>
<feature type="non-terminal residue" evidence="11">
    <location>
        <position position="344"/>
    </location>
</feature>
<dbReference type="SMART" id="SM00249">
    <property type="entry name" value="PHD"/>
    <property type="match status" value="1"/>
</dbReference>
<dbReference type="AlphaFoldDB" id="A0A0L7KNB1"/>